<dbReference type="InterPro" id="IPR029058">
    <property type="entry name" value="AB_hydrolase_fold"/>
</dbReference>
<feature type="region of interest" description="Disordered" evidence="2">
    <location>
        <begin position="26"/>
        <end position="77"/>
    </location>
</feature>
<evidence type="ECO:0000256" key="1">
    <source>
        <dbReference type="ARBA" id="ARBA00022801"/>
    </source>
</evidence>
<dbReference type="AlphaFoldDB" id="A0A840I1D2"/>
<feature type="chain" id="PRO_5032373328" evidence="3">
    <location>
        <begin position="23"/>
        <end position="481"/>
    </location>
</feature>
<accession>A0A840I1D2</accession>
<reference evidence="5 6" key="1">
    <citation type="submission" date="2020-08" db="EMBL/GenBank/DDBJ databases">
        <title>Genomic Encyclopedia of Type Strains, Phase IV (KMG-IV): sequencing the most valuable type-strain genomes for metagenomic binning, comparative biology and taxonomic classification.</title>
        <authorList>
            <person name="Goeker M."/>
        </authorList>
    </citation>
    <scope>NUCLEOTIDE SEQUENCE [LARGE SCALE GENOMIC DNA]</scope>
    <source>
        <strain evidence="5 6">DSM 102850</strain>
    </source>
</reference>
<dbReference type="InterPro" id="IPR018247">
    <property type="entry name" value="EF_Hand_1_Ca_BS"/>
</dbReference>
<evidence type="ECO:0000313" key="5">
    <source>
        <dbReference type="EMBL" id="MBB4658629.1"/>
    </source>
</evidence>
<dbReference type="SUPFAM" id="SSF53474">
    <property type="entry name" value="alpha/beta-Hydrolases"/>
    <property type="match status" value="1"/>
</dbReference>
<feature type="domain" description="EF-hand" evidence="4">
    <location>
        <begin position="406"/>
        <end position="441"/>
    </location>
</feature>
<dbReference type="Gene3D" id="3.40.50.1820">
    <property type="entry name" value="alpha/beta hydrolase"/>
    <property type="match status" value="1"/>
</dbReference>
<dbReference type="InterPro" id="IPR002048">
    <property type="entry name" value="EF_hand_dom"/>
</dbReference>
<dbReference type="PROSITE" id="PS00018">
    <property type="entry name" value="EF_HAND_1"/>
    <property type="match status" value="1"/>
</dbReference>
<evidence type="ECO:0000256" key="3">
    <source>
        <dbReference type="SAM" id="SignalP"/>
    </source>
</evidence>
<organism evidence="5 6">
    <name type="scientific">Parvularcula dongshanensis</name>
    <dbReference type="NCBI Taxonomy" id="1173995"/>
    <lineage>
        <taxon>Bacteria</taxon>
        <taxon>Pseudomonadati</taxon>
        <taxon>Pseudomonadota</taxon>
        <taxon>Alphaproteobacteria</taxon>
        <taxon>Parvularculales</taxon>
        <taxon>Parvularculaceae</taxon>
        <taxon>Parvularcula</taxon>
    </lineage>
</organism>
<dbReference type="Gene3D" id="1.10.238.10">
    <property type="entry name" value="EF-hand"/>
    <property type="match status" value="1"/>
</dbReference>
<comment type="caution">
    <text evidence="5">The sequence shown here is derived from an EMBL/GenBank/DDBJ whole genome shotgun (WGS) entry which is preliminary data.</text>
</comment>
<feature type="signal peptide" evidence="3">
    <location>
        <begin position="1"/>
        <end position="22"/>
    </location>
</feature>
<name>A0A840I1D2_9PROT</name>
<gene>
    <name evidence="5" type="ORF">GGQ59_001143</name>
</gene>
<sequence>MTTRSILLGTAAASLLTVPAFAQSDSAMQSDDMMTSRMSTEAQQSDTDGSVFTPDEEPSPDQPITDPAQTADYATDDMAAVLTKLTELGAKPIDTLTPEEARSQPSPADAVRGVLEDEGESTEPMAVASTRDIEVPGADGSLNARIYRPEGSQDGEALPVIAYWHGGGWVIADIDTYDATPRSLANGANAMVVSFDYRQAPENTFPAAHEDAWAAYEWLTQNAASLGGDPERIALVGESAGGNLAANVAMRARDEGGTQPIYEVLVYPVAGSDTDTPSYVENQSAMPLSKAAMEWFFGYYTPDEADHSDPRIDLVNADVSGLPPTTVITAELDPLRSEGRTLAANLDLAGVETRAQTYPGVTHEFFGMAAAVEQAQAAQDYALEGLRDAFEGNGAALAEGDDAAAEGEATARAEFAALDEDENGTLERKEFVDGVRDMQDVSKKDARKLFKTVAQGDDEVTEDEFVGAYAQIRGASRPSGD</sequence>
<dbReference type="GO" id="GO:0005509">
    <property type="term" value="F:calcium ion binding"/>
    <property type="evidence" value="ECO:0007669"/>
    <property type="project" value="InterPro"/>
</dbReference>
<dbReference type="InterPro" id="IPR011992">
    <property type="entry name" value="EF-hand-dom_pair"/>
</dbReference>
<dbReference type="GO" id="GO:0016787">
    <property type="term" value="F:hydrolase activity"/>
    <property type="evidence" value="ECO:0007669"/>
    <property type="project" value="UniProtKB-KW"/>
</dbReference>
<evidence type="ECO:0000313" key="6">
    <source>
        <dbReference type="Proteomes" id="UP000563524"/>
    </source>
</evidence>
<keyword evidence="1" id="KW-0378">Hydrolase</keyword>
<protein>
    <submittedName>
        <fullName evidence="5">Acetyl esterase/lipase</fullName>
    </submittedName>
</protein>
<dbReference type="InterPro" id="IPR050300">
    <property type="entry name" value="GDXG_lipolytic_enzyme"/>
</dbReference>
<keyword evidence="6" id="KW-1185">Reference proteome</keyword>
<dbReference type="PANTHER" id="PTHR48081:SF8">
    <property type="entry name" value="ALPHA_BETA HYDROLASE FOLD-3 DOMAIN-CONTAINING PROTEIN-RELATED"/>
    <property type="match status" value="1"/>
</dbReference>
<evidence type="ECO:0000256" key="2">
    <source>
        <dbReference type="SAM" id="MobiDB-lite"/>
    </source>
</evidence>
<dbReference type="Proteomes" id="UP000563524">
    <property type="component" value="Unassembled WGS sequence"/>
</dbReference>
<proteinExistence type="predicted"/>
<dbReference type="PANTHER" id="PTHR48081">
    <property type="entry name" value="AB HYDROLASE SUPERFAMILY PROTEIN C4A8.06C"/>
    <property type="match status" value="1"/>
</dbReference>
<dbReference type="InterPro" id="IPR013094">
    <property type="entry name" value="AB_hydrolase_3"/>
</dbReference>
<dbReference type="SUPFAM" id="SSF47473">
    <property type="entry name" value="EF-hand"/>
    <property type="match status" value="1"/>
</dbReference>
<evidence type="ECO:0000259" key="4">
    <source>
        <dbReference type="PROSITE" id="PS50222"/>
    </source>
</evidence>
<dbReference type="Pfam" id="PF07859">
    <property type="entry name" value="Abhydrolase_3"/>
    <property type="match status" value="1"/>
</dbReference>
<dbReference type="EMBL" id="JACHOB010000002">
    <property type="protein sequence ID" value="MBB4658629.1"/>
    <property type="molecule type" value="Genomic_DNA"/>
</dbReference>
<keyword evidence="3" id="KW-0732">Signal</keyword>
<dbReference type="RefSeq" id="WP_221400903.1">
    <property type="nucleotide sequence ID" value="NZ_JACHOB010000002.1"/>
</dbReference>
<feature type="compositionally biased region" description="Polar residues" evidence="2">
    <location>
        <begin position="26"/>
        <end position="50"/>
    </location>
</feature>
<dbReference type="PROSITE" id="PS50222">
    <property type="entry name" value="EF_HAND_2"/>
    <property type="match status" value="1"/>
</dbReference>